<keyword evidence="2" id="KW-0732">Signal</keyword>
<evidence type="ECO:0000313" key="4">
    <source>
        <dbReference type="Proteomes" id="UP001162881"/>
    </source>
</evidence>
<dbReference type="Gene3D" id="1.20.1600.10">
    <property type="entry name" value="Outer membrane efflux proteins (OEP)"/>
    <property type="match status" value="1"/>
</dbReference>
<accession>A0ABT0BA68</accession>
<dbReference type="NCBIfam" id="TIGR01845">
    <property type="entry name" value="outer_NodT"/>
    <property type="match status" value="1"/>
</dbReference>
<proteinExistence type="inferred from homology"/>
<dbReference type="PROSITE" id="PS51257">
    <property type="entry name" value="PROKAR_LIPOPROTEIN"/>
    <property type="match status" value="1"/>
</dbReference>
<sequence length="469" mass="49838">MILPSRAAPAVLLPALVSALALLSGCAVTRSTYQAPSLPTAAAFSVTQPGTAAPQGAAWWNQFADPQLDALMTQVLAANADLAAAGLRLRQARDTAALARWGVFPTTSASASSDASKALSGSAKWTKSSATTIGASWEVDLWGKLDAQADASRWEAEATAQDLAETRLSLIATTASAWWQLGLANEQISIGEQSLDYLNTLLKLVQRQYDAGAVSRLELRDAQKSVASQEAALTQLRQTRVEVLKAIAALLGQQDYTGPEITTLEARTLPAIDPGLPSTLLARRPDLAAAELRLRETLATSDATAASYLPSFSLTAALGTASSTLLGFLSNPAASLGGALSLSELNPDKIRLGTRVARADFDIAREDLRQTFYDALRDTEIALSARNQYVAQGAALDRNYDAALDSVQLYERQYRAGYIPLRDLLSAQEDLRTARSSVMQNRYDQLNAQIAVYQALGGDAKAPAATTNP</sequence>
<dbReference type="Gene3D" id="2.20.200.10">
    <property type="entry name" value="Outer membrane efflux proteins (OEP)"/>
    <property type="match status" value="1"/>
</dbReference>
<dbReference type="RefSeq" id="WP_244017297.1">
    <property type="nucleotide sequence ID" value="NZ_JALHLF010000009.1"/>
</dbReference>
<keyword evidence="2" id="KW-0449">Lipoprotein</keyword>
<evidence type="ECO:0000256" key="1">
    <source>
        <dbReference type="ARBA" id="ARBA00007613"/>
    </source>
</evidence>
<name>A0ABT0BA68_9SPHN</name>
<dbReference type="SUPFAM" id="SSF56954">
    <property type="entry name" value="Outer membrane efflux proteins (OEP)"/>
    <property type="match status" value="1"/>
</dbReference>
<reference evidence="3" key="1">
    <citation type="submission" date="2022-03" db="EMBL/GenBank/DDBJ databases">
        <title>Identification of a novel bacterium isolated from mangrove sediments.</title>
        <authorList>
            <person name="Pan X."/>
        </authorList>
    </citation>
    <scope>NUCLEOTIDE SEQUENCE</scope>
    <source>
        <strain evidence="3">B1949</strain>
    </source>
</reference>
<evidence type="ECO:0000256" key="2">
    <source>
        <dbReference type="RuleBase" id="RU362097"/>
    </source>
</evidence>
<feature type="chain" id="PRO_5044962711" evidence="2">
    <location>
        <begin position="30"/>
        <end position="469"/>
    </location>
</feature>
<comment type="subcellular location">
    <subcellularLocation>
        <location evidence="2">Cell membrane</location>
        <topology evidence="2">Lipid-anchor</topology>
    </subcellularLocation>
</comment>
<comment type="similarity">
    <text evidence="1 2">Belongs to the outer membrane factor (OMF) (TC 1.B.17) family.</text>
</comment>
<dbReference type="PANTHER" id="PTHR30203">
    <property type="entry name" value="OUTER MEMBRANE CATION EFFLUX PROTEIN"/>
    <property type="match status" value="1"/>
</dbReference>
<dbReference type="InterPro" id="IPR010131">
    <property type="entry name" value="MdtP/NodT-like"/>
</dbReference>
<evidence type="ECO:0000313" key="3">
    <source>
        <dbReference type="EMBL" id="MCJ2181918.1"/>
    </source>
</evidence>
<keyword evidence="2" id="KW-1134">Transmembrane beta strand</keyword>
<dbReference type="InterPro" id="IPR003423">
    <property type="entry name" value="OMP_efflux"/>
</dbReference>
<keyword evidence="2" id="KW-0472">Membrane</keyword>
<dbReference type="PANTHER" id="PTHR30203:SF32">
    <property type="entry name" value="CATION EFFLUX SYSTEM PROTEIN CUSC"/>
    <property type="match status" value="1"/>
</dbReference>
<dbReference type="EMBL" id="JALHLF010000009">
    <property type="protein sequence ID" value="MCJ2181918.1"/>
    <property type="molecule type" value="Genomic_DNA"/>
</dbReference>
<keyword evidence="2" id="KW-0564">Palmitate</keyword>
<comment type="caution">
    <text evidence="3">The sequence shown here is derived from an EMBL/GenBank/DDBJ whole genome shotgun (WGS) entry which is preliminary data.</text>
</comment>
<dbReference type="Proteomes" id="UP001162881">
    <property type="component" value="Unassembled WGS sequence"/>
</dbReference>
<feature type="signal peptide" evidence="2">
    <location>
        <begin position="1"/>
        <end position="29"/>
    </location>
</feature>
<gene>
    <name evidence="3" type="ORF">MTR62_04260</name>
</gene>
<protein>
    <submittedName>
        <fullName evidence="3">Efflux transporter outer membrane subunit</fullName>
    </submittedName>
</protein>
<dbReference type="Pfam" id="PF02321">
    <property type="entry name" value="OEP"/>
    <property type="match status" value="2"/>
</dbReference>
<organism evidence="3 4">
    <name type="scientific">Novosphingobium organovorum</name>
    <dbReference type="NCBI Taxonomy" id="2930092"/>
    <lineage>
        <taxon>Bacteria</taxon>
        <taxon>Pseudomonadati</taxon>
        <taxon>Pseudomonadota</taxon>
        <taxon>Alphaproteobacteria</taxon>
        <taxon>Sphingomonadales</taxon>
        <taxon>Sphingomonadaceae</taxon>
        <taxon>Novosphingobium</taxon>
    </lineage>
</organism>
<keyword evidence="2" id="KW-0812">Transmembrane</keyword>
<keyword evidence="4" id="KW-1185">Reference proteome</keyword>